<proteinExistence type="predicted"/>
<dbReference type="Pfam" id="PF11969">
    <property type="entry name" value="DcpS_C"/>
    <property type="match status" value="1"/>
</dbReference>
<comment type="caution">
    <text evidence="9">The sequence shown here is derived from an EMBL/GenBank/DDBJ whole genome shotgun (WGS) entry which is preliminary data.</text>
</comment>
<dbReference type="Gene3D" id="3.30.428.10">
    <property type="entry name" value="HIT-like"/>
    <property type="match status" value="1"/>
</dbReference>
<gene>
    <name evidence="9" type="ORF">BASA50_009165</name>
</gene>
<keyword evidence="3" id="KW-0863">Zinc-finger</keyword>
<dbReference type="EMBL" id="JAFCIX010000419">
    <property type="protein sequence ID" value="KAH6590787.1"/>
    <property type="molecule type" value="Genomic_DNA"/>
</dbReference>
<evidence type="ECO:0000256" key="1">
    <source>
        <dbReference type="ARBA" id="ARBA00004123"/>
    </source>
</evidence>
<dbReference type="PROSITE" id="PS51084">
    <property type="entry name" value="HIT_2"/>
    <property type="match status" value="1"/>
</dbReference>
<evidence type="ECO:0000256" key="3">
    <source>
        <dbReference type="ARBA" id="ARBA00022771"/>
    </source>
</evidence>
<protein>
    <recommendedName>
        <fullName evidence="8">HIT domain-containing protein</fullName>
    </recommendedName>
</protein>
<evidence type="ECO:0000256" key="5">
    <source>
        <dbReference type="ARBA" id="ARBA00023125"/>
    </source>
</evidence>
<dbReference type="InterPro" id="IPR019808">
    <property type="entry name" value="Histidine_triad_CS"/>
</dbReference>
<dbReference type="Proteomes" id="UP001648503">
    <property type="component" value="Unassembled WGS sequence"/>
</dbReference>
<accession>A0ABQ8F397</accession>
<evidence type="ECO:0000259" key="8">
    <source>
        <dbReference type="PROSITE" id="PS51084"/>
    </source>
</evidence>
<keyword evidence="2" id="KW-0479">Metal-binding</keyword>
<keyword evidence="10" id="KW-1185">Reference proteome</keyword>
<dbReference type="InterPro" id="IPR011146">
    <property type="entry name" value="HIT-like"/>
</dbReference>
<evidence type="ECO:0000256" key="4">
    <source>
        <dbReference type="ARBA" id="ARBA00022833"/>
    </source>
</evidence>
<name>A0ABQ8F397_9FUNG</name>
<dbReference type="Pfam" id="PF16278">
    <property type="entry name" value="zf-C2HE"/>
    <property type="match status" value="1"/>
</dbReference>
<keyword evidence="6" id="KW-0539">Nucleus</keyword>
<dbReference type="SUPFAM" id="SSF54197">
    <property type="entry name" value="HIT-like"/>
    <property type="match status" value="1"/>
</dbReference>
<dbReference type="InterPro" id="IPR036265">
    <property type="entry name" value="HIT-like_sf"/>
</dbReference>
<dbReference type="PANTHER" id="PTHR12486">
    <property type="entry name" value="APRATAXIN-RELATED"/>
    <property type="match status" value="1"/>
</dbReference>
<evidence type="ECO:0000313" key="9">
    <source>
        <dbReference type="EMBL" id="KAH6590787.1"/>
    </source>
</evidence>
<keyword evidence="4" id="KW-0862">Zinc</keyword>
<comment type="caution">
    <text evidence="7">Lacks conserved residue(s) required for the propagation of feature annotation.</text>
</comment>
<dbReference type="PROSITE" id="PS00892">
    <property type="entry name" value="HIT_1"/>
    <property type="match status" value="1"/>
</dbReference>
<evidence type="ECO:0000313" key="10">
    <source>
        <dbReference type="Proteomes" id="UP001648503"/>
    </source>
</evidence>
<comment type="subcellular location">
    <subcellularLocation>
        <location evidence="1">Nucleus</location>
    </subcellularLocation>
</comment>
<keyword evidence="5" id="KW-0238">DNA-binding</keyword>
<dbReference type="PANTHER" id="PTHR12486:SF4">
    <property type="entry name" value="APRATAXIN"/>
    <property type="match status" value="1"/>
</dbReference>
<feature type="domain" description="HIT" evidence="8">
    <location>
        <begin position="40"/>
        <end position="144"/>
    </location>
</feature>
<evidence type="ECO:0000256" key="6">
    <source>
        <dbReference type="ARBA" id="ARBA00023242"/>
    </source>
</evidence>
<evidence type="ECO:0000256" key="2">
    <source>
        <dbReference type="ARBA" id="ARBA00022723"/>
    </source>
</evidence>
<sequence length="225" mass="25489">MKRSHEVVESISTATSAIKRRGEGGRVSNSSSAWQDALWKYCVNPESFPSSTVVMYDDRSVTIHDCYPKARVHLLVLPRDCIDGFQHLNSSHVELLKHMREQGRQALAKLYADPPNVQVGFHAVPSMRQLHLHIISTDFDSPCMKTKLHYNSFVTSFFIPVEEFIEKLDRPGGAIHIDREEYEALIKTTPLKCRCCGEVFKQMPALKLHLSKAPQVNTMLAPSNQ</sequence>
<evidence type="ECO:0000256" key="7">
    <source>
        <dbReference type="PROSITE-ProRule" id="PRU00464"/>
    </source>
</evidence>
<organism evidence="9 10">
    <name type="scientific">Batrachochytrium salamandrivorans</name>
    <dbReference type="NCBI Taxonomy" id="1357716"/>
    <lineage>
        <taxon>Eukaryota</taxon>
        <taxon>Fungi</taxon>
        <taxon>Fungi incertae sedis</taxon>
        <taxon>Chytridiomycota</taxon>
        <taxon>Chytridiomycota incertae sedis</taxon>
        <taxon>Chytridiomycetes</taxon>
        <taxon>Rhizophydiales</taxon>
        <taxon>Rhizophydiales incertae sedis</taxon>
        <taxon>Batrachochytrium</taxon>
    </lineage>
</organism>
<reference evidence="9 10" key="1">
    <citation type="submission" date="2021-02" db="EMBL/GenBank/DDBJ databases">
        <title>Variation within the Batrachochytrium salamandrivorans European outbreak.</title>
        <authorList>
            <person name="Kelly M."/>
            <person name="Pasmans F."/>
            <person name="Shea T.P."/>
            <person name="Munoz J.F."/>
            <person name="Carranza S."/>
            <person name="Cuomo C.A."/>
            <person name="Martel A."/>
        </authorList>
    </citation>
    <scope>NUCLEOTIDE SEQUENCE [LARGE SCALE GENOMIC DNA]</scope>
    <source>
        <strain evidence="9 10">AMFP18/2</strain>
    </source>
</reference>
<dbReference type="InterPro" id="IPR032566">
    <property type="entry name" value="Znf-C2HE"/>
</dbReference>